<dbReference type="RefSeq" id="WP_264065777.1">
    <property type="nucleotide sequence ID" value="NZ_JACKTY010000012.1"/>
</dbReference>
<evidence type="ECO:0000256" key="3">
    <source>
        <dbReference type="ARBA" id="ARBA00022692"/>
    </source>
</evidence>
<evidence type="ECO:0000256" key="2">
    <source>
        <dbReference type="ARBA" id="ARBA00022475"/>
    </source>
</evidence>
<organism evidence="9 10">
    <name type="scientific">Mycolicibacterium komossense</name>
    <dbReference type="NCBI Taxonomy" id="1779"/>
    <lineage>
        <taxon>Bacteria</taxon>
        <taxon>Bacillati</taxon>
        <taxon>Actinomycetota</taxon>
        <taxon>Actinomycetes</taxon>
        <taxon>Mycobacteriales</taxon>
        <taxon>Mycobacteriaceae</taxon>
        <taxon>Mycolicibacterium</taxon>
    </lineage>
</organism>
<dbReference type="PANTHER" id="PTHR36115">
    <property type="entry name" value="PROLINE-RICH ANTIGEN HOMOLOG-RELATED"/>
    <property type="match status" value="1"/>
</dbReference>
<dbReference type="Pfam" id="PF06271">
    <property type="entry name" value="RDD"/>
    <property type="match status" value="1"/>
</dbReference>
<feature type="region of interest" description="Disordered" evidence="6">
    <location>
        <begin position="1"/>
        <end position="26"/>
    </location>
</feature>
<evidence type="ECO:0000313" key="9">
    <source>
        <dbReference type="EMBL" id="MCV7225028.1"/>
    </source>
</evidence>
<keyword evidence="3 7" id="KW-0812">Transmembrane</keyword>
<evidence type="ECO:0000313" key="10">
    <source>
        <dbReference type="Proteomes" id="UP001526201"/>
    </source>
</evidence>
<dbReference type="Proteomes" id="UP001526201">
    <property type="component" value="Unassembled WGS sequence"/>
</dbReference>
<gene>
    <name evidence="9" type="ORF">H7J73_03100</name>
</gene>
<keyword evidence="5 7" id="KW-0472">Membrane</keyword>
<evidence type="ECO:0000256" key="4">
    <source>
        <dbReference type="ARBA" id="ARBA00022989"/>
    </source>
</evidence>
<proteinExistence type="predicted"/>
<keyword evidence="2" id="KW-1003">Cell membrane</keyword>
<evidence type="ECO:0000256" key="7">
    <source>
        <dbReference type="SAM" id="Phobius"/>
    </source>
</evidence>
<feature type="transmembrane region" description="Helical" evidence="7">
    <location>
        <begin position="80"/>
        <end position="106"/>
    </location>
</feature>
<evidence type="ECO:0000256" key="1">
    <source>
        <dbReference type="ARBA" id="ARBA00004651"/>
    </source>
</evidence>
<dbReference type="InterPro" id="IPR051791">
    <property type="entry name" value="Pra-immunoreactive"/>
</dbReference>
<name>A0ABT3C6C5_9MYCO</name>
<keyword evidence="10" id="KW-1185">Reference proteome</keyword>
<evidence type="ECO:0000256" key="6">
    <source>
        <dbReference type="SAM" id="MobiDB-lite"/>
    </source>
</evidence>
<dbReference type="PIRSF" id="PIRSF021697">
    <property type="entry name" value="UCP021697"/>
    <property type="match status" value="1"/>
</dbReference>
<dbReference type="PANTHER" id="PTHR36115:SF6">
    <property type="entry name" value="PROLINE-RICH ANTIGEN HOMOLOG"/>
    <property type="match status" value="1"/>
</dbReference>
<comment type="subcellular location">
    <subcellularLocation>
        <location evidence="1">Cell membrane</location>
        <topology evidence="1">Multi-pass membrane protein</topology>
    </subcellularLocation>
</comment>
<dbReference type="EMBL" id="JACKTY010000012">
    <property type="protein sequence ID" value="MCV7225028.1"/>
    <property type="molecule type" value="Genomic_DNA"/>
</dbReference>
<feature type="domain" description="RDD" evidence="8">
    <location>
        <begin position="39"/>
        <end position="148"/>
    </location>
</feature>
<accession>A0ABT3C6C5</accession>
<comment type="caution">
    <text evidence="9">The sequence shown here is derived from an EMBL/GenBank/DDBJ whole genome shotgun (WGS) entry which is preliminary data.</text>
</comment>
<evidence type="ECO:0000256" key="5">
    <source>
        <dbReference type="ARBA" id="ARBA00023136"/>
    </source>
</evidence>
<dbReference type="InterPro" id="IPR010432">
    <property type="entry name" value="RDD"/>
</dbReference>
<dbReference type="InterPro" id="IPR016795">
    <property type="entry name" value="UCP021697"/>
</dbReference>
<protein>
    <submittedName>
        <fullName evidence="9">RDD family protein</fullName>
    </submittedName>
</protein>
<reference evidence="9 10" key="1">
    <citation type="journal article" date="2022" name="BMC Genomics">
        <title>Comparative genome analysis of mycobacteria focusing on tRNA and non-coding RNA.</title>
        <authorList>
            <person name="Behra P.R.K."/>
            <person name="Pettersson B.M.F."/>
            <person name="Ramesh M."/>
            <person name="Das S."/>
            <person name="Dasgupta S."/>
            <person name="Kirsebom L.A."/>
        </authorList>
    </citation>
    <scope>NUCLEOTIDE SEQUENCE [LARGE SCALE GENOMIC DNA]</scope>
    <source>
        <strain evidence="9 10">DSM 44078</strain>
    </source>
</reference>
<keyword evidence="4 7" id="KW-1133">Transmembrane helix</keyword>
<sequence length="157" mass="16427">MPRPISSWLSGPDSADSQPPSAFPGEALGLPESGPRSLARSGRRFGALLIDWFIAYGLSALVMELGLISPAMLSTAVLVVWLLIGAVSVRLFGFTPGQLVLGLVVISVEGKAHTAGVGFGRAVARGVLLALVIPALFTDADGRGLQDRFTFTAVVRR</sequence>
<evidence type="ECO:0000259" key="8">
    <source>
        <dbReference type="Pfam" id="PF06271"/>
    </source>
</evidence>
<feature type="transmembrane region" description="Helical" evidence="7">
    <location>
        <begin position="45"/>
        <end position="68"/>
    </location>
</feature>